<feature type="domain" description="Polysaccharide export protein N-terminal" evidence="3">
    <location>
        <begin position="106"/>
        <end position="169"/>
    </location>
</feature>
<sequence length="848" mass="93382">MTKAQGFVPSQQQIEQFRNLPKAQQEQLARQMGFDLSILETVNNSEISGDRTDLIDFVERDIDEKQVSSKLAEQSNVESESVKLRAFGYDTFGNRKTPAIPSEYMPVPSNYIIGPGDSVQLQLFGKESGDFELKVNNEGNIDIPELGPLNVAGTSFNQLKELVIQKYEQQKIGVSPFISMGQLRTIQIFLVGEVYRPGPLVVNGLSTITTALINSGGVNEIGSLRNIELKRKGITVSSFDLYDLIVFGDTSKDIRLEQGDVLFVPTAKTVVSVDGEVRRPAIYEMEQGETVTDLLTFAGGFLPKADKNSLQLINNSYNSGLTILNVSSDNSASMSHKLRNGDFLRVPSARQEFTNAVSVSGAINLPSIIAEDGLSLNNLITERTILSNTDLTYGLLVRKGRLDEQTQIIQFKPAEVLNGSFNIDLEAFDEILMFNKETASTKVTTEPAPNQDLRTEKVGSIEHNSDFVTGIESDRFTTSVFERSDSSRFSRQILLAPLIARLENEASSKSSLQLAEITGQVKHPGIYPITKNYTLKELVTAAGGLTESAYLGAAELSRVDFTDGLYNIKHQKVNLLSELEAPRSEQLQIQSKDVLNVVRIPQWYEENIVELRGEFIFPGRYQIAEGETLSSVIARAGGLTVNASPLAAVFSREELKQRERDNINKTVENLRQQLANNNLSNSQFSKTIDYQNAMTVLNDLSSVEPAGRMVIDIPAIVKGNTSADIKVKNGDVLVIPNITPAISVIGEVFVATTNMYDPDLDVNDYIQLAGGIREYGDQSKIYIVKANGSIKVPKSNFWFTQSDKNLLEPGDTIVVPRDVTNYDNISLWQGATQILYQTAVALAAIGSL</sequence>
<keyword evidence="2" id="KW-0175">Coiled coil</keyword>
<name>A0AAW8R051_9ALTE</name>
<evidence type="ECO:0000259" key="4">
    <source>
        <dbReference type="Pfam" id="PF10531"/>
    </source>
</evidence>
<dbReference type="EMBL" id="JAVRIE010000003">
    <property type="protein sequence ID" value="MDT0582686.1"/>
    <property type="molecule type" value="Genomic_DNA"/>
</dbReference>
<feature type="domain" description="Soluble ligand binding" evidence="4">
    <location>
        <begin position="618"/>
        <end position="644"/>
    </location>
</feature>
<dbReference type="AlphaFoldDB" id="A0AAW8R051"/>
<dbReference type="InterPro" id="IPR019554">
    <property type="entry name" value="Soluble_ligand-bd"/>
</dbReference>
<feature type="domain" description="Soluble ligand binding" evidence="4">
    <location>
        <begin position="188"/>
        <end position="233"/>
    </location>
</feature>
<keyword evidence="1" id="KW-0732">Signal</keyword>
<comment type="caution">
    <text evidence="5">The sequence shown here is derived from an EMBL/GenBank/DDBJ whole genome shotgun (WGS) entry which is preliminary data.</text>
</comment>
<feature type="coiled-coil region" evidence="2">
    <location>
        <begin position="653"/>
        <end position="680"/>
    </location>
</feature>
<dbReference type="SUPFAM" id="SSF142984">
    <property type="entry name" value="Nqo1 middle domain-like"/>
    <property type="match status" value="1"/>
</dbReference>
<protein>
    <submittedName>
        <fullName evidence="5">SLBB domain-containing protein</fullName>
    </submittedName>
</protein>
<reference evidence="5 6" key="1">
    <citation type="submission" date="2023-09" db="EMBL/GenBank/DDBJ databases">
        <authorList>
            <person name="Rey-Velasco X."/>
        </authorList>
    </citation>
    <scope>NUCLEOTIDE SEQUENCE [LARGE SCALE GENOMIC DNA]</scope>
    <source>
        <strain evidence="5 6">W409</strain>
    </source>
</reference>
<evidence type="ECO:0000259" key="3">
    <source>
        <dbReference type="Pfam" id="PF02563"/>
    </source>
</evidence>
<keyword evidence="6" id="KW-1185">Reference proteome</keyword>
<dbReference type="InterPro" id="IPR049712">
    <property type="entry name" value="Poly_export"/>
</dbReference>
<proteinExistence type="predicted"/>
<evidence type="ECO:0000313" key="5">
    <source>
        <dbReference type="EMBL" id="MDT0582686.1"/>
    </source>
</evidence>
<feature type="domain" description="Soluble ligand binding" evidence="4">
    <location>
        <begin position="270"/>
        <end position="314"/>
    </location>
</feature>
<dbReference type="GO" id="GO:0015159">
    <property type="term" value="F:polysaccharide transmembrane transporter activity"/>
    <property type="evidence" value="ECO:0007669"/>
    <property type="project" value="InterPro"/>
</dbReference>
<dbReference type="Gene3D" id="3.10.560.10">
    <property type="entry name" value="Outer membrane lipoprotein wza domain like"/>
    <property type="match status" value="5"/>
</dbReference>
<organism evidence="5 6">
    <name type="scientific">Brumicola blandensis</name>
    <dbReference type="NCBI Taxonomy" id="3075611"/>
    <lineage>
        <taxon>Bacteria</taxon>
        <taxon>Pseudomonadati</taxon>
        <taxon>Pseudomonadota</taxon>
        <taxon>Gammaproteobacteria</taxon>
        <taxon>Alteromonadales</taxon>
        <taxon>Alteromonadaceae</taxon>
        <taxon>Brumicola</taxon>
    </lineage>
</organism>
<dbReference type="PANTHER" id="PTHR33619:SF3">
    <property type="entry name" value="POLYSACCHARIDE EXPORT PROTEIN GFCE-RELATED"/>
    <property type="match status" value="1"/>
</dbReference>
<dbReference type="Pfam" id="PF10531">
    <property type="entry name" value="SLBB"/>
    <property type="match status" value="4"/>
</dbReference>
<dbReference type="Proteomes" id="UP001249020">
    <property type="component" value="Unassembled WGS sequence"/>
</dbReference>
<accession>A0AAW8R051</accession>
<dbReference type="RefSeq" id="WP_311361464.1">
    <property type="nucleotide sequence ID" value="NZ_JAVRIE010000003.1"/>
</dbReference>
<feature type="domain" description="Soluble ligand binding" evidence="4">
    <location>
        <begin position="517"/>
        <end position="559"/>
    </location>
</feature>
<evidence type="ECO:0000256" key="2">
    <source>
        <dbReference type="SAM" id="Coils"/>
    </source>
</evidence>
<dbReference type="PANTHER" id="PTHR33619">
    <property type="entry name" value="POLYSACCHARIDE EXPORT PROTEIN GFCE-RELATED"/>
    <property type="match status" value="1"/>
</dbReference>
<dbReference type="Pfam" id="PF02563">
    <property type="entry name" value="Poly_export"/>
    <property type="match status" value="1"/>
</dbReference>
<gene>
    <name evidence="5" type="ORF">RM544_09040</name>
</gene>
<evidence type="ECO:0000313" key="6">
    <source>
        <dbReference type="Proteomes" id="UP001249020"/>
    </source>
</evidence>
<dbReference type="InterPro" id="IPR003715">
    <property type="entry name" value="Poly_export_N"/>
</dbReference>
<evidence type="ECO:0000256" key="1">
    <source>
        <dbReference type="ARBA" id="ARBA00022729"/>
    </source>
</evidence>